<name>A8WLL2_CAEBR</name>
<dbReference type="HOGENOM" id="CLU_1612289_0_0_1"/>
<dbReference type="CTD" id="8590536"/>
<dbReference type="WormBase" id="CBG24831">
    <property type="protein sequence ID" value="CBP13039"/>
    <property type="gene ID" value="WBGene00042860"/>
</dbReference>
<dbReference type="AlphaFoldDB" id="A8WLL2"/>
<gene>
    <name evidence="1 3" type="ORF">CBG24831</name>
    <name evidence="1" type="ORF">CBG_24831</name>
</gene>
<sequence length="165" mass="19354">MSNRFLVGIFGGVGSGKKILTDKLARHIRDPRIEILKFHNFGKNEISNLNYRIYIDKPFDRLLERYVLSLPTRILLDKKVLGQHLEEFRKFHMANVVNQKTLADFWLSGDMENEEDKIHHLALEILKKRINFDDDENVKIYLEANHGKSIKSHPNRLKNGNSEIF</sequence>
<dbReference type="RefSeq" id="XP_002648533.1">
    <property type="nucleotide sequence ID" value="XM_002648487.1"/>
</dbReference>
<evidence type="ECO:0000313" key="1">
    <source>
        <dbReference type="EMBL" id="CAP21357.1"/>
    </source>
</evidence>
<evidence type="ECO:0000313" key="2">
    <source>
        <dbReference type="Proteomes" id="UP000008549"/>
    </source>
</evidence>
<dbReference type="EMBL" id="HE601416">
    <property type="protein sequence ID" value="CAP21357.1"/>
    <property type="molecule type" value="Genomic_DNA"/>
</dbReference>
<keyword evidence="2" id="KW-1185">Reference proteome</keyword>
<dbReference type="Proteomes" id="UP000008549">
    <property type="component" value="Unassembled WGS sequence"/>
</dbReference>
<dbReference type="KEGG" id="cbr:CBG_24831"/>
<reference evidence="1 2" key="2">
    <citation type="journal article" date="2011" name="PLoS Genet.">
        <title>Caenorhabditis briggsae recombinant inbred line genotypes reveal inter-strain incompatibility and the evolution of recombination.</title>
        <authorList>
            <person name="Ross J.A."/>
            <person name="Koboldt D.C."/>
            <person name="Staisch J.E."/>
            <person name="Chamberlin H.M."/>
            <person name="Gupta B.P."/>
            <person name="Miller R.D."/>
            <person name="Baird S.E."/>
            <person name="Haag E.S."/>
        </authorList>
    </citation>
    <scope>NUCLEOTIDE SEQUENCE [LARGE SCALE GENOMIC DNA]</scope>
    <source>
        <strain evidence="1 2">AF16</strain>
    </source>
</reference>
<organism evidence="1 2">
    <name type="scientific">Caenorhabditis briggsae</name>
    <dbReference type="NCBI Taxonomy" id="6238"/>
    <lineage>
        <taxon>Eukaryota</taxon>
        <taxon>Metazoa</taxon>
        <taxon>Ecdysozoa</taxon>
        <taxon>Nematoda</taxon>
        <taxon>Chromadorea</taxon>
        <taxon>Rhabditida</taxon>
        <taxon>Rhabditina</taxon>
        <taxon>Rhabditomorpha</taxon>
        <taxon>Rhabditoidea</taxon>
        <taxon>Rhabditidae</taxon>
        <taxon>Peloderinae</taxon>
        <taxon>Caenorhabditis</taxon>
    </lineage>
</organism>
<reference evidence="1 2" key="1">
    <citation type="journal article" date="2003" name="PLoS Biol.">
        <title>The genome sequence of Caenorhabditis briggsae: a platform for comparative genomics.</title>
        <authorList>
            <person name="Stein L.D."/>
            <person name="Bao Z."/>
            <person name="Blasiar D."/>
            <person name="Blumenthal T."/>
            <person name="Brent M.R."/>
            <person name="Chen N."/>
            <person name="Chinwalla A."/>
            <person name="Clarke L."/>
            <person name="Clee C."/>
            <person name="Coghlan A."/>
            <person name="Coulson A."/>
            <person name="D'Eustachio P."/>
            <person name="Fitch D.H."/>
            <person name="Fulton L.A."/>
            <person name="Fulton R.E."/>
            <person name="Griffiths-Jones S."/>
            <person name="Harris T.W."/>
            <person name="Hillier L.W."/>
            <person name="Kamath R."/>
            <person name="Kuwabara P.E."/>
            <person name="Mardis E.R."/>
            <person name="Marra M.A."/>
            <person name="Miner T.L."/>
            <person name="Minx P."/>
            <person name="Mullikin J.C."/>
            <person name="Plumb R.W."/>
            <person name="Rogers J."/>
            <person name="Schein J.E."/>
            <person name="Sohrmann M."/>
            <person name="Spieth J."/>
            <person name="Stajich J.E."/>
            <person name="Wei C."/>
            <person name="Willey D."/>
            <person name="Wilson R.K."/>
            <person name="Durbin R."/>
            <person name="Waterston R.H."/>
        </authorList>
    </citation>
    <scope>NUCLEOTIDE SEQUENCE [LARGE SCALE GENOMIC DNA]</scope>
    <source>
        <strain evidence="1 2">AF16</strain>
    </source>
</reference>
<dbReference type="eggNOG" id="KOG3575">
    <property type="taxonomic scope" value="Eukaryota"/>
</dbReference>
<evidence type="ECO:0000313" key="3">
    <source>
        <dbReference type="WormBase" id="CBG24831"/>
    </source>
</evidence>
<dbReference type="GeneID" id="8590536"/>
<protein>
    <submittedName>
        <fullName evidence="1">Protein CBG24831</fullName>
    </submittedName>
</protein>
<proteinExistence type="predicted"/>
<accession>A8WLL2</accession>